<comment type="caution">
    <text evidence="2">The sequence shown here is derived from an EMBL/GenBank/DDBJ whole genome shotgun (WGS) entry which is preliminary data.</text>
</comment>
<accession>A0AAE8N019</accession>
<proteinExistence type="predicted"/>
<feature type="compositionally biased region" description="Basic and acidic residues" evidence="1">
    <location>
        <begin position="117"/>
        <end position="134"/>
    </location>
</feature>
<gene>
    <name evidence="2" type="ORF">DNG_05655</name>
</gene>
<organism evidence="2 3">
    <name type="scientific">Cephalotrichum gorgonifer</name>
    <dbReference type="NCBI Taxonomy" id="2041049"/>
    <lineage>
        <taxon>Eukaryota</taxon>
        <taxon>Fungi</taxon>
        <taxon>Dikarya</taxon>
        <taxon>Ascomycota</taxon>
        <taxon>Pezizomycotina</taxon>
        <taxon>Sordariomycetes</taxon>
        <taxon>Hypocreomycetidae</taxon>
        <taxon>Microascales</taxon>
        <taxon>Microascaceae</taxon>
        <taxon>Cephalotrichum</taxon>
    </lineage>
</organism>
<sequence>MTGQSPPAPATVKIPARAASYTPATIDPELRSAINGVLLQEGHVRTIQERLLHGLNADRANWPTNVENHALSLLRSGEVSSFPELLRRVLVDVRQETEQRRSEAAAAAEANGSGDKANGEGGKKGSNGAEKKAAGELALPESVVEEALKVTRECLDDIAYLEN</sequence>
<dbReference type="EMBL" id="ONZQ02000007">
    <property type="protein sequence ID" value="SPO02974.1"/>
    <property type="molecule type" value="Genomic_DNA"/>
</dbReference>
<dbReference type="AlphaFoldDB" id="A0AAE8N019"/>
<protein>
    <submittedName>
        <fullName evidence="2">Uncharacterized protein</fullName>
    </submittedName>
</protein>
<dbReference type="Proteomes" id="UP001187682">
    <property type="component" value="Unassembled WGS sequence"/>
</dbReference>
<feature type="region of interest" description="Disordered" evidence="1">
    <location>
        <begin position="96"/>
        <end position="138"/>
    </location>
</feature>
<evidence type="ECO:0000256" key="1">
    <source>
        <dbReference type="SAM" id="MobiDB-lite"/>
    </source>
</evidence>
<keyword evidence="3" id="KW-1185">Reference proteome</keyword>
<evidence type="ECO:0000313" key="2">
    <source>
        <dbReference type="EMBL" id="SPO02974.1"/>
    </source>
</evidence>
<name>A0AAE8N019_9PEZI</name>
<reference evidence="2" key="1">
    <citation type="submission" date="2018-03" db="EMBL/GenBank/DDBJ databases">
        <authorList>
            <person name="Guldener U."/>
        </authorList>
    </citation>
    <scope>NUCLEOTIDE SEQUENCE</scope>
</reference>
<evidence type="ECO:0000313" key="3">
    <source>
        <dbReference type="Proteomes" id="UP001187682"/>
    </source>
</evidence>